<keyword evidence="2" id="KW-1185">Reference proteome</keyword>
<accession>A0A927R9V5</accession>
<dbReference type="EMBL" id="JADBEB010000001">
    <property type="protein sequence ID" value="MBE1490156.1"/>
    <property type="molecule type" value="Genomic_DNA"/>
</dbReference>
<evidence type="ECO:0000313" key="1">
    <source>
        <dbReference type="EMBL" id="MBE1490156.1"/>
    </source>
</evidence>
<comment type="caution">
    <text evidence="1">The sequence shown here is derived from an EMBL/GenBank/DDBJ whole genome shotgun (WGS) entry which is preliminary data.</text>
</comment>
<dbReference type="Proteomes" id="UP000649753">
    <property type="component" value="Unassembled WGS sequence"/>
</dbReference>
<evidence type="ECO:0000313" key="2">
    <source>
        <dbReference type="Proteomes" id="UP000649753"/>
    </source>
</evidence>
<gene>
    <name evidence="1" type="ORF">H4W31_005794</name>
</gene>
<organism evidence="1 2">
    <name type="scientific">Plantactinospora soyae</name>
    <dbReference type="NCBI Taxonomy" id="1544732"/>
    <lineage>
        <taxon>Bacteria</taxon>
        <taxon>Bacillati</taxon>
        <taxon>Actinomycetota</taxon>
        <taxon>Actinomycetes</taxon>
        <taxon>Micromonosporales</taxon>
        <taxon>Micromonosporaceae</taxon>
        <taxon>Plantactinospora</taxon>
    </lineage>
</organism>
<name>A0A927R9V5_9ACTN</name>
<dbReference type="RefSeq" id="WP_192769492.1">
    <property type="nucleotide sequence ID" value="NZ_JADBEB010000001.1"/>
</dbReference>
<sequence>MATTATTSVEERKRLVRRLVGRSRGFAEEYGLQVTNNPASLFQVLCLSILLRRSPDVRRAVEPVLALRSQGWGSPARMARSQPEARAGLLRDHGRRGDADRLADTLGDLAVALVERYQGDLRRLRAGARYAPARERTMLRELPGVDAEVVELFLREVQALWSETPPVADRDALIAARKLGLGRTAADLAVLAGGGESEKLAWLVGALARIEVENTYDEIAR</sequence>
<dbReference type="AlphaFoldDB" id="A0A927R9V5"/>
<protein>
    <recommendedName>
        <fullName evidence="3">Endonuclease</fullName>
    </recommendedName>
</protein>
<proteinExistence type="predicted"/>
<reference evidence="1" key="1">
    <citation type="submission" date="2020-10" db="EMBL/GenBank/DDBJ databases">
        <title>Sequencing the genomes of 1000 actinobacteria strains.</title>
        <authorList>
            <person name="Klenk H.-P."/>
        </authorList>
    </citation>
    <scope>NUCLEOTIDE SEQUENCE</scope>
    <source>
        <strain evidence="1">DSM 46832</strain>
    </source>
</reference>
<evidence type="ECO:0008006" key="3">
    <source>
        <dbReference type="Google" id="ProtNLM"/>
    </source>
</evidence>